<dbReference type="InterPro" id="IPR051828">
    <property type="entry name" value="HAD-like_hydrolase_domain"/>
</dbReference>
<accession>A0AA40B6Z7</accession>
<dbReference type="GeneID" id="85320311"/>
<dbReference type="Gene3D" id="1.10.150.720">
    <property type="entry name" value="Haloacid dehalogenase-like hydrolase"/>
    <property type="match status" value="1"/>
</dbReference>
<dbReference type="Proteomes" id="UP001172101">
    <property type="component" value="Unassembled WGS sequence"/>
</dbReference>
<dbReference type="RefSeq" id="XP_060301609.1">
    <property type="nucleotide sequence ID" value="XM_060437041.1"/>
</dbReference>
<reference evidence="1" key="1">
    <citation type="submission" date="2023-06" db="EMBL/GenBank/DDBJ databases">
        <title>Genome-scale phylogeny and comparative genomics of the fungal order Sordariales.</title>
        <authorList>
            <consortium name="Lawrence Berkeley National Laboratory"/>
            <person name="Hensen N."/>
            <person name="Bonometti L."/>
            <person name="Westerberg I."/>
            <person name="Brannstrom I.O."/>
            <person name="Guillou S."/>
            <person name="Cros-Aarteil S."/>
            <person name="Calhoun S."/>
            <person name="Haridas S."/>
            <person name="Kuo A."/>
            <person name="Mondo S."/>
            <person name="Pangilinan J."/>
            <person name="Riley R."/>
            <person name="LaButti K."/>
            <person name="Andreopoulos B."/>
            <person name="Lipzen A."/>
            <person name="Chen C."/>
            <person name="Yanf M."/>
            <person name="Daum C."/>
            <person name="Ng V."/>
            <person name="Clum A."/>
            <person name="Steindorff A."/>
            <person name="Ohm R."/>
            <person name="Martin F."/>
            <person name="Silar P."/>
            <person name="Natvig D."/>
            <person name="Lalanne C."/>
            <person name="Gautier V."/>
            <person name="Ament-velasquez S.L."/>
            <person name="Kruys A."/>
            <person name="Hutchinson M.I."/>
            <person name="Powell A.J."/>
            <person name="Barry K."/>
            <person name="Miller A.N."/>
            <person name="Grigoriev I.V."/>
            <person name="Debuchy R."/>
            <person name="Gladieux P."/>
            <person name="Thoren M.H."/>
            <person name="Johannesson H."/>
        </authorList>
    </citation>
    <scope>NUCLEOTIDE SEQUENCE</scope>
    <source>
        <strain evidence="1">SMH2392-1A</strain>
    </source>
</reference>
<comment type="caution">
    <text evidence="1">The sequence shown here is derived from an EMBL/GenBank/DDBJ whole genome shotgun (WGS) entry which is preliminary data.</text>
</comment>
<gene>
    <name evidence="1" type="ORF">B0T26DRAFT_638488</name>
</gene>
<dbReference type="SUPFAM" id="SSF56784">
    <property type="entry name" value="HAD-like"/>
    <property type="match status" value="1"/>
</dbReference>
<dbReference type="InterPro" id="IPR044924">
    <property type="entry name" value="HAD-SF_hydro_IA_REG-2-like_cap"/>
</dbReference>
<proteinExistence type="predicted"/>
<dbReference type="Gene3D" id="3.40.50.1000">
    <property type="entry name" value="HAD superfamily/HAD-like"/>
    <property type="match status" value="1"/>
</dbReference>
<evidence type="ECO:0000313" key="1">
    <source>
        <dbReference type="EMBL" id="KAK0728754.1"/>
    </source>
</evidence>
<sequence length="315" mass="34253">MPPRTLLLCFDAFGTIFRPKQPIAAQYNAVARQCGLAGVDDGELHAAFKAAFLHQARTYPNYGKATGMGAHKWWTDVIHGAFQPVVDEARPLPADLAPRLLRRFATAEAYDFALDPRLFRLLKRAALRLPLDGSVVDDVVVGVITNSDDRVPGILSSLGLAVSPLRAGAASAAYPAAAVPGRPYDIDFHCMSYDVGFEKPDRRIFEAAEAAAAHVLATQQHIPGDWIKVYVGDEYKRDVVGALGAGWNSVLVADQECQCSEDVRTLGEFPDRQVFSPHGTAPPVSVRVPDVDTLLAWLVGPARIWDEVDCQNNIP</sequence>
<protein>
    <recommendedName>
        <fullName evidence="3">Haloacid dehalogenase-like hydrolase</fullName>
    </recommendedName>
</protein>
<dbReference type="GO" id="GO:0005634">
    <property type="term" value="C:nucleus"/>
    <property type="evidence" value="ECO:0007669"/>
    <property type="project" value="TreeGrafter"/>
</dbReference>
<dbReference type="AlphaFoldDB" id="A0AA40B6Z7"/>
<evidence type="ECO:0000313" key="2">
    <source>
        <dbReference type="Proteomes" id="UP001172101"/>
    </source>
</evidence>
<dbReference type="Pfam" id="PF13242">
    <property type="entry name" value="Hydrolase_like"/>
    <property type="match status" value="1"/>
</dbReference>
<name>A0AA40B6Z7_9PEZI</name>
<keyword evidence="2" id="KW-1185">Reference proteome</keyword>
<dbReference type="InterPro" id="IPR023214">
    <property type="entry name" value="HAD_sf"/>
</dbReference>
<dbReference type="PANTHER" id="PTHR46191">
    <property type="match status" value="1"/>
</dbReference>
<dbReference type="EMBL" id="JAUIRO010000002">
    <property type="protein sequence ID" value="KAK0728754.1"/>
    <property type="molecule type" value="Genomic_DNA"/>
</dbReference>
<dbReference type="PANTHER" id="PTHR46191:SF2">
    <property type="entry name" value="HALOACID DEHALOGENASE-LIKE HYDROLASE DOMAIN-CONTAINING PROTEIN 3"/>
    <property type="match status" value="1"/>
</dbReference>
<dbReference type="InterPro" id="IPR036412">
    <property type="entry name" value="HAD-like_sf"/>
</dbReference>
<organism evidence="1 2">
    <name type="scientific">Lasiosphaeria miniovina</name>
    <dbReference type="NCBI Taxonomy" id="1954250"/>
    <lineage>
        <taxon>Eukaryota</taxon>
        <taxon>Fungi</taxon>
        <taxon>Dikarya</taxon>
        <taxon>Ascomycota</taxon>
        <taxon>Pezizomycotina</taxon>
        <taxon>Sordariomycetes</taxon>
        <taxon>Sordariomycetidae</taxon>
        <taxon>Sordariales</taxon>
        <taxon>Lasiosphaeriaceae</taxon>
        <taxon>Lasiosphaeria</taxon>
    </lineage>
</organism>
<evidence type="ECO:0008006" key="3">
    <source>
        <dbReference type="Google" id="ProtNLM"/>
    </source>
</evidence>